<name>A0ACB9R8X8_9MYRT</name>
<proteinExistence type="predicted"/>
<sequence>MLLLPRPSSRLLLSPQLFTEGGIQVNQIFFQDPDGYMVEIYNCENLPVLPISSCPLKVPKPANSYHEHPQSSEAQCTVQVAAMMMENLLIDMVHISILKENLLF</sequence>
<gene>
    <name evidence="1" type="ORF">MLD38_013354</name>
</gene>
<comment type="caution">
    <text evidence="1">The sequence shown here is derived from an EMBL/GenBank/DDBJ whole genome shotgun (WGS) entry which is preliminary data.</text>
</comment>
<reference evidence="2" key="1">
    <citation type="journal article" date="2023" name="Front. Plant Sci.">
        <title>Chromosomal-level genome assembly of Melastoma candidum provides insights into trichome evolution.</title>
        <authorList>
            <person name="Zhong Y."/>
            <person name="Wu W."/>
            <person name="Sun C."/>
            <person name="Zou P."/>
            <person name="Liu Y."/>
            <person name="Dai S."/>
            <person name="Zhou R."/>
        </authorList>
    </citation>
    <scope>NUCLEOTIDE SEQUENCE [LARGE SCALE GENOMIC DNA]</scope>
</reference>
<accession>A0ACB9R8X8</accession>
<protein>
    <submittedName>
        <fullName evidence="1">Uncharacterized protein</fullName>
    </submittedName>
</protein>
<dbReference type="EMBL" id="CM042883">
    <property type="protein sequence ID" value="KAI4375492.1"/>
    <property type="molecule type" value="Genomic_DNA"/>
</dbReference>
<evidence type="ECO:0000313" key="1">
    <source>
        <dbReference type="EMBL" id="KAI4375492.1"/>
    </source>
</evidence>
<organism evidence="1 2">
    <name type="scientific">Melastoma candidum</name>
    <dbReference type="NCBI Taxonomy" id="119954"/>
    <lineage>
        <taxon>Eukaryota</taxon>
        <taxon>Viridiplantae</taxon>
        <taxon>Streptophyta</taxon>
        <taxon>Embryophyta</taxon>
        <taxon>Tracheophyta</taxon>
        <taxon>Spermatophyta</taxon>
        <taxon>Magnoliopsida</taxon>
        <taxon>eudicotyledons</taxon>
        <taxon>Gunneridae</taxon>
        <taxon>Pentapetalae</taxon>
        <taxon>rosids</taxon>
        <taxon>malvids</taxon>
        <taxon>Myrtales</taxon>
        <taxon>Melastomataceae</taxon>
        <taxon>Melastomatoideae</taxon>
        <taxon>Melastomateae</taxon>
        <taxon>Melastoma</taxon>
    </lineage>
</organism>
<keyword evidence="2" id="KW-1185">Reference proteome</keyword>
<dbReference type="Proteomes" id="UP001057402">
    <property type="component" value="Chromosome 4"/>
</dbReference>
<evidence type="ECO:0000313" key="2">
    <source>
        <dbReference type="Proteomes" id="UP001057402"/>
    </source>
</evidence>